<protein>
    <submittedName>
        <fullName evidence="1">1292_t:CDS:1</fullName>
    </submittedName>
</protein>
<dbReference type="EMBL" id="CAJVPM010023203">
    <property type="protein sequence ID" value="CAG8648673.1"/>
    <property type="molecule type" value="Genomic_DNA"/>
</dbReference>
<organism evidence="1 2">
    <name type="scientific">Scutellospora calospora</name>
    <dbReference type="NCBI Taxonomy" id="85575"/>
    <lineage>
        <taxon>Eukaryota</taxon>
        <taxon>Fungi</taxon>
        <taxon>Fungi incertae sedis</taxon>
        <taxon>Mucoromycota</taxon>
        <taxon>Glomeromycotina</taxon>
        <taxon>Glomeromycetes</taxon>
        <taxon>Diversisporales</taxon>
        <taxon>Gigasporaceae</taxon>
        <taxon>Scutellospora</taxon>
    </lineage>
</organism>
<dbReference type="Proteomes" id="UP000789860">
    <property type="component" value="Unassembled WGS sequence"/>
</dbReference>
<reference evidence="1" key="1">
    <citation type="submission" date="2021-06" db="EMBL/GenBank/DDBJ databases">
        <authorList>
            <person name="Kallberg Y."/>
            <person name="Tangrot J."/>
            <person name="Rosling A."/>
        </authorList>
    </citation>
    <scope>NUCLEOTIDE SEQUENCE</scope>
    <source>
        <strain evidence="1">AU212A</strain>
    </source>
</reference>
<accession>A0ACA9NJC3</accession>
<keyword evidence="2" id="KW-1185">Reference proteome</keyword>
<comment type="caution">
    <text evidence="1">The sequence shown here is derived from an EMBL/GenBank/DDBJ whole genome shotgun (WGS) entry which is preliminary data.</text>
</comment>
<proteinExistence type="predicted"/>
<feature type="non-terminal residue" evidence="1">
    <location>
        <position position="52"/>
    </location>
</feature>
<sequence>EQQDISRTNESNNTQTSILKRIEKTTLNTENTNMADNTTSNKKIAQEVTSPM</sequence>
<evidence type="ECO:0000313" key="2">
    <source>
        <dbReference type="Proteomes" id="UP000789860"/>
    </source>
</evidence>
<gene>
    <name evidence="1" type="ORF">SCALOS_LOCUS8591</name>
</gene>
<evidence type="ECO:0000313" key="1">
    <source>
        <dbReference type="EMBL" id="CAG8648673.1"/>
    </source>
</evidence>
<name>A0ACA9NJC3_9GLOM</name>
<feature type="non-terminal residue" evidence="1">
    <location>
        <position position="1"/>
    </location>
</feature>